<dbReference type="InterPro" id="IPR000182">
    <property type="entry name" value="GNAT_dom"/>
</dbReference>
<gene>
    <name evidence="2" type="ORF">L201_001628</name>
</gene>
<evidence type="ECO:0000313" key="2">
    <source>
        <dbReference type="EMBL" id="WWC86750.1"/>
    </source>
</evidence>
<accession>A0AAX4JQE1</accession>
<dbReference type="GO" id="GO:0016747">
    <property type="term" value="F:acyltransferase activity, transferring groups other than amino-acyl groups"/>
    <property type="evidence" value="ECO:0007669"/>
    <property type="project" value="InterPro"/>
</dbReference>
<dbReference type="InterPro" id="IPR016181">
    <property type="entry name" value="Acyl_CoA_acyltransferase"/>
</dbReference>
<dbReference type="CDD" id="cd04301">
    <property type="entry name" value="NAT_SF"/>
    <property type="match status" value="1"/>
</dbReference>
<dbReference type="Proteomes" id="UP001355207">
    <property type="component" value="Chromosome 2"/>
</dbReference>
<reference evidence="2 3" key="1">
    <citation type="submission" date="2024-01" db="EMBL/GenBank/DDBJ databases">
        <title>Comparative genomics of Cryptococcus and Kwoniella reveals pathogenesis evolution and contrasting modes of karyotype evolution via chromosome fusion or intercentromeric recombination.</title>
        <authorList>
            <person name="Coelho M.A."/>
            <person name="David-Palma M."/>
            <person name="Shea T."/>
            <person name="Bowers K."/>
            <person name="McGinley-Smith S."/>
            <person name="Mohammad A.W."/>
            <person name="Gnirke A."/>
            <person name="Yurkov A.M."/>
            <person name="Nowrousian M."/>
            <person name="Sun S."/>
            <person name="Cuomo C.A."/>
            <person name="Heitman J."/>
        </authorList>
    </citation>
    <scope>NUCLEOTIDE SEQUENCE [LARGE SCALE GENOMIC DNA]</scope>
    <source>
        <strain evidence="2 3">CBS 6074</strain>
    </source>
</reference>
<feature type="domain" description="N-acetyltransferase" evidence="1">
    <location>
        <begin position="93"/>
        <end position="256"/>
    </location>
</feature>
<protein>
    <recommendedName>
        <fullName evidence="1">N-acetyltransferase domain-containing protein</fullName>
    </recommendedName>
</protein>
<dbReference type="SUPFAM" id="SSF55729">
    <property type="entry name" value="Acyl-CoA N-acyltransferases (Nat)"/>
    <property type="match status" value="1"/>
</dbReference>
<keyword evidence="3" id="KW-1185">Reference proteome</keyword>
<dbReference type="RefSeq" id="XP_066073513.1">
    <property type="nucleotide sequence ID" value="XM_066217416.1"/>
</dbReference>
<organism evidence="2 3">
    <name type="scientific">Kwoniella dendrophila CBS 6074</name>
    <dbReference type="NCBI Taxonomy" id="1295534"/>
    <lineage>
        <taxon>Eukaryota</taxon>
        <taxon>Fungi</taxon>
        <taxon>Dikarya</taxon>
        <taxon>Basidiomycota</taxon>
        <taxon>Agaricomycotina</taxon>
        <taxon>Tremellomycetes</taxon>
        <taxon>Tremellales</taxon>
        <taxon>Cryptococcaceae</taxon>
        <taxon>Kwoniella</taxon>
    </lineage>
</organism>
<name>A0AAX4JQE1_9TREE</name>
<sequence length="256" mass="29439">MSANESSASNLADNTQESEEILSFLSKAFEDGGFSTELFLDVLYRCKFADNPTAERPFLLECLGSRFDSRGDVENDYDPSTRACEVMTLRKDGELKSLMAWKLPEKPDEPREDTLPYYNEYYQEFNDEIRSYITYEESPAARDFRNHFTSFNTDEATYLNLLATHPDDRGKGYGKELLTRLTKSTNIPIWLLTNDEQSASFGYSLLYILYTTCIASFYTKRGFKENCRKKIFSFDDDVNGTPLIAMGYDPKQDAFP</sequence>
<dbReference type="GeneID" id="91092300"/>
<dbReference type="Gene3D" id="3.40.630.30">
    <property type="match status" value="1"/>
</dbReference>
<dbReference type="AlphaFoldDB" id="A0AAX4JQE1"/>
<dbReference type="EMBL" id="CP144099">
    <property type="protein sequence ID" value="WWC86750.1"/>
    <property type="molecule type" value="Genomic_DNA"/>
</dbReference>
<dbReference type="PROSITE" id="PS51186">
    <property type="entry name" value="GNAT"/>
    <property type="match status" value="1"/>
</dbReference>
<evidence type="ECO:0000259" key="1">
    <source>
        <dbReference type="PROSITE" id="PS51186"/>
    </source>
</evidence>
<evidence type="ECO:0000313" key="3">
    <source>
        <dbReference type="Proteomes" id="UP001355207"/>
    </source>
</evidence>
<proteinExistence type="predicted"/>